<evidence type="ECO:0000313" key="3">
    <source>
        <dbReference type="Proteomes" id="UP000178632"/>
    </source>
</evidence>
<dbReference type="Proteomes" id="UP000178632">
    <property type="component" value="Unassembled WGS sequence"/>
</dbReference>
<sequence length="168" mass="18953">MKQKYFLLSIIISAGIIVAKTASAVCPVCIVAVGTGLGFSRWLNVDDIISSLWIGALLVSVSWWTIIWLNKKGWEFKFQKVVIPAAYYLLTLVPLYYVGIAGHPQNRIFGIDKILFGSIAGTVIFILSIWFHNFLKTKNNGKSFFQYQKVVLPVSILLIISLILWRMI</sequence>
<evidence type="ECO:0000313" key="2">
    <source>
        <dbReference type="EMBL" id="OGZ76865.1"/>
    </source>
</evidence>
<protein>
    <submittedName>
        <fullName evidence="2">Uncharacterized protein</fullName>
    </submittedName>
</protein>
<reference evidence="2 3" key="1">
    <citation type="journal article" date="2016" name="Nat. Commun.">
        <title>Thousands of microbial genomes shed light on interconnected biogeochemical processes in an aquifer system.</title>
        <authorList>
            <person name="Anantharaman K."/>
            <person name="Brown C.T."/>
            <person name="Hug L.A."/>
            <person name="Sharon I."/>
            <person name="Castelle C.J."/>
            <person name="Probst A.J."/>
            <person name="Thomas B.C."/>
            <person name="Singh A."/>
            <person name="Wilkins M.J."/>
            <person name="Karaoz U."/>
            <person name="Brodie E.L."/>
            <person name="Williams K.H."/>
            <person name="Hubbard S.S."/>
            <person name="Banfield J.F."/>
        </authorList>
    </citation>
    <scope>NUCLEOTIDE SEQUENCE [LARGE SCALE GENOMIC DNA]</scope>
</reference>
<keyword evidence="1" id="KW-0472">Membrane</keyword>
<feature type="transmembrane region" description="Helical" evidence="1">
    <location>
        <begin position="147"/>
        <end position="165"/>
    </location>
</feature>
<feature type="transmembrane region" description="Helical" evidence="1">
    <location>
        <begin position="48"/>
        <end position="69"/>
    </location>
</feature>
<dbReference type="EMBL" id="MHPE01000023">
    <property type="protein sequence ID" value="OGZ76865.1"/>
    <property type="molecule type" value="Genomic_DNA"/>
</dbReference>
<name>A0A1G2IQ25_9BACT</name>
<feature type="transmembrane region" description="Helical" evidence="1">
    <location>
        <begin position="114"/>
        <end position="135"/>
    </location>
</feature>
<feature type="transmembrane region" description="Helical" evidence="1">
    <location>
        <begin position="81"/>
        <end position="102"/>
    </location>
</feature>
<gene>
    <name evidence="2" type="ORF">A3G45_00720</name>
</gene>
<comment type="caution">
    <text evidence="2">The sequence shown here is derived from an EMBL/GenBank/DDBJ whole genome shotgun (WGS) entry which is preliminary data.</text>
</comment>
<dbReference type="AlphaFoldDB" id="A0A1G2IQ25"/>
<accession>A0A1G2IQ25</accession>
<proteinExistence type="predicted"/>
<keyword evidence="1" id="KW-0812">Transmembrane</keyword>
<organism evidence="2 3">
    <name type="scientific">Candidatus Staskawiczbacteria bacterium RIFCSPLOWO2_12_FULL_37_15</name>
    <dbReference type="NCBI Taxonomy" id="1802218"/>
    <lineage>
        <taxon>Bacteria</taxon>
        <taxon>Candidatus Staskawicziibacteriota</taxon>
    </lineage>
</organism>
<evidence type="ECO:0000256" key="1">
    <source>
        <dbReference type="SAM" id="Phobius"/>
    </source>
</evidence>
<keyword evidence="1" id="KW-1133">Transmembrane helix</keyword>